<keyword evidence="4" id="KW-0808">Transferase</keyword>
<dbReference type="Pfam" id="PF08448">
    <property type="entry name" value="PAS_4"/>
    <property type="match status" value="4"/>
</dbReference>
<dbReference type="SUPFAM" id="SSF52172">
    <property type="entry name" value="CheY-like"/>
    <property type="match status" value="2"/>
</dbReference>
<sequence>MRHSKVVEPEKNNILLITDSPSDVDYLVVLLRDSAKINFEYRLVLNALELEIALKEREWDLVLCNFVLATLSSVDVIKLVKHSQPTTPIILVSEGATVQVAVDMMRLGASGFVEKTDYLRLIEFVRQALETRHLTKESDESYYESIIKYQTELICRYDADFRLTFANRAYSEWYEQPIEALLGSNILDNIPAEYRERAIAHVKTLTFDSPVAKLVYQDSLPGQKLRWIEWTNRAIFDKSGRFIEYQSVGRDITEHKRIEEKLLYSEAQQKALLSANPDLLFRITPEGIFVEFHGPQTDLLVPPEAFIGKHIQDILPSWVANRSLEAIKQVDLTRQPVIFEYELFFQADMHFFEARFAPLDNTEEVLAIIRDITARKRAEAALRDSEEKYRSLIESSDGAFSMVDSTGRYLYLNRIAAVPFGVEPEQLMGKTVHDLFPPSQANNIMADINRVITLEKGLVLEPEVTLAGKSVWFRTSLQPIRDSTGKPYAALIYASEITDKKMAEREILMQNELLRQSRNLIAMSNLEGQITFMNRGGAIMLGYDQPEMFIGKQIADFHLPEDAERALNEYLPYALKNGQWSGENRLKTPDGRLIDVEQTIFPILNDSGNILQAATIMVDITQRKHGEEALRQSETRFKALVENSPDFIVRHNIEFELLYANPAAAQLYGESAESLIGKTPEKLAIDQNVLQPWQEFALKVIETGQEQVLDYEITLFGQVFYLQTRIVPEFNTKKQLVSLLSITRDLTSLKQAQNEVIRSKEQLFHSQKMEMVGRLAGGVAHDFNNLLTVIQAYAEIIANGLHSQDPLLENAQEIKKAGEKAAALTKQLLAFSRRQRLQPKVLNLNNTILDIEKMLKRLIGDNVEIMCELDRNLGMVMADPVQVELIIINLAVNARDAMRGVGSFKLKTSNVQLDEGHTGYFQTIKPGQYVLLEASDTGCGMDNETLSHIFEPFFTTKEPGKGTGLGLATVYGIIQQSQSYISVYSEPGLGSVFKIYLPKLEGISTPEVVEQPVVNLPTSGSETILLVEDENLIRKLARALLRKNGYTVLEAENGHEALEMYRNYGGKIDLLISDMVMPRMGGKELSVELAKHFPDLKILLMSGYSEDMFYDDSILLSTDFIQKPFSSIELVRKVRLLLDRV</sequence>
<evidence type="ECO:0000313" key="12">
    <source>
        <dbReference type="EMBL" id="WJW69472.1"/>
    </source>
</evidence>
<dbReference type="SMART" id="SM00091">
    <property type="entry name" value="PAS"/>
    <property type="match status" value="5"/>
</dbReference>
<dbReference type="InterPro" id="IPR036097">
    <property type="entry name" value="HisK_dim/P_sf"/>
</dbReference>
<dbReference type="InterPro" id="IPR035965">
    <property type="entry name" value="PAS-like_dom_sf"/>
</dbReference>
<dbReference type="PANTHER" id="PTHR43065">
    <property type="entry name" value="SENSOR HISTIDINE KINASE"/>
    <property type="match status" value="1"/>
</dbReference>
<dbReference type="SMART" id="SM00448">
    <property type="entry name" value="REC"/>
    <property type="match status" value="2"/>
</dbReference>
<feature type="modified residue" description="4-aspartylphosphate" evidence="6">
    <location>
        <position position="1074"/>
    </location>
</feature>
<dbReference type="Gene3D" id="1.10.287.130">
    <property type="match status" value="1"/>
</dbReference>
<protein>
    <recommendedName>
        <fullName evidence="2">histidine kinase</fullName>
        <ecNumber evidence="2">2.7.13.3</ecNumber>
    </recommendedName>
</protein>
<accession>A0A8T7M649</accession>
<dbReference type="EMBL" id="CP128400">
    <property type="protein sequence ID" value="WJW69472.1"/>
    <property type="molecule type" value="Genomic_DNA"/>
</dbReference>
<evidence type="ECO:0000256" key="2">
    <source>
        <dbReference type="ARBA" id="ARBA00012438"/>
    </source>
</evidence>
<evidence type="ECO:0000259" key="7">
    <source>
        <dbReference type="PROSITE" id="PS50109"/>
    </source>
</evidence>
<dbReference type="Proteomes" id="UP000521676">
    <property type="component" value="Unassembled WGS sequence"/>
</dbReference>
<feature type="domain" description="PAC" evidence="10">
    <location>
        <begin position="452"/>
        <end position="509"/>
    </location>
</feature>
<evidence type="ECO:0000259" key="8">
    <source>
        <dbReference type="PROSITE" id="PS50110"/>
    </source>
</evidence>
<evidence type="ECO:0000256" key="4">
    <source>
        <dbReference type="ARBA" id="ARBA00022777"/>
    </source>
</evidence>
<dbReference type="Gene3D" id="3.40.50.2300">
    <property type="match status" value="2"/>
</dbReference>
<dbReference type="EC" id="2.7.13.3" evidence="2"/>
<dbReference type="InterPro" id="IPR000014">
    <property type="entry name" value="PAS"/>
</dbReference>
<dbReference type="InterPro" id="IPR036890">
    <property type="entry name" value="HATPase_C_sf"/>
</dbReference>
<evidence type="ECO:0000256" key="1">
    <source>
        <dbReference type="ARBA" id="ARBA00000085"/>
    </source>
</evidence>
<dbReference type="SMART" id="SM00086">
    <property type="entry name" value="PAC"/>
    <property type="match status" value="4"/>
</dbReference>
<feature type="domain" description="Response regulatory" evidence="8">
    <location>
        <begin position="1023"/>
        <end position="1138"/>
    </location>
</feature>
<evidence type="ECO:0000256" key="6">
    <source>
        <dbReference type="PROSITE-ProRule" id="PRU00169"/>
    </source>
</evidence>
<evidence type="ECO:0000313" key="13">
    <source>
        <dbReference type="Proteomes" id="UP000521676"/>
    </source>
</evidence>
<dbReference type="InterPro" id="IPR001610">
    <property type="entry name" value="PAC"/>
</dbReference>
<dbReference type="Pfam" id="PF00072">
    <property type="entry name" value="Response_reg"/>
    <property type="match status" value="2"/>
</dbReference>
<keyword evidence="3 6" id="KW-0597">Phosphoprotein</keyword>
<dbReference type="NCBIfam" id="TIGR00229">
    <property type="entry name" value="sensory_box"/>
    <property type="match status" value="4"/>
</dbReference>
<dbReference type="GO" id="GO:0000155">
    <property type="term" value="F:phosphorelay sensor kinase activity"/>
    <property type="evidence" value="ECO:0007669"/>
    <property type="project" value="InterPro"/>
</dbReference>
<dbReference type="InterPro" id="IPR011006">
    <property type="entry name" value="CheY-like_superfamily"/>
</dbReference>
<feature type="domain" description="PAC" evidence="10">
    <location>
        <begin position="702"/>
        <end position="758"/>
    </location>
</feature>
<feature type="domain" description="PAC" evidence="10">
    <location>
        <begin position="209"/>
        <end position="264"/>
    </location>
</feature>
<feature type="domain" description="PAS" evidence="9">
    <location>
        <begin position="633"/>
        <end position="679"/>
    </location>
</feature>
<name>A0A8T7M649_9CHLR</name>
<dbReference type="SMART" id="SM00388">
    <property type="entry name" value="HisKA"/>
    <property type="match status" value="1"/>
</dbReference>
<dbReference type="SUPFAM" id="SSF55874">
    <property type="entry name" value="ATPase domain of HSP90 chaperone/DNA topoisomerase II/histidine kinase"/>
    <property type="match status" value="1"/>
</dbReference>
<dbReference type="SUPFAM" id="SSF47384">
    <property type="entry name" value="Homodimeric domain of signal transducing histidine kinase"/>
    <property type="match status" value="1"/>
</dbReference>
<dbReference type="InterPro" id="IPR013656">
    <property type="entry name" value="PAS_4"/>
</dbReference>
<feature type="domain" description="Histidine kinase" evidence="7">
    <location>
        <begin position="778"/>
        <end position="1001"/>
    </location>
</feature>
<keyword evidence="4" id="KW-0418">Kinase</keyword>
<dbReference type="InterPro" id="IPR000700">
    <property type="entry name" value="PAS-assoc_C"/>
</dbReference>
<evidence type="ECO:0000256" key="3">
    <source>
        <dbReference type="ARBA" id="ARBA00022553"/>
    </source>
</evidence>
<feature type="domain" description="PAC" evidence="10">
    <location>
        <begin position="580"/>
        <end position="632"/>
    </location>
</feature>
<dbReference type="InterPro" id="IPR003594">
    <property type="entry name" value="HATPase_dom"/>
</dbReference>
<proteinExistence type="predicted"/>
<dbReference type="Gene3D" id="3.30.450.20">
    <property type="entry name" value="PAS domain"/>
    <property type="match status" value="5"/>
</dbReference>
<keyword evidence="14" id="KW-1185">Reference proteome</keyword>
<dbReference type="AlphaFoldDB" id="A0A8T7M649"/>
<reference evidence="12" key="2">
    <citation type="journal article" date="2024" name="Nature">
        <title>Anoxygenic phototroph of the Chloroflexota uses a type I reaction centre.</title>
        <authorList>
            <person name="Tsuji J.M."/>
            <person name="Shaw N.A."/>
            <person name="Nagashima S."/>
            <person name="Venkiteswaran J.J."/>
            <person name="Schiff S.L."/>
            <person name="Watanabe T."/>
            <person name="Fukui M."/>
            <person name="Hanada S."/>
            <person name="Tank M."/>
            <person name="Neufeld J.D."/>
        </authorList>
    </citation>
    <scope>NUCLEOTIDE SEQUENCE</scope>
    <source>
        <strain evidence="12">L227-S17</strain>
    </source>
</reference>
<dbReference type="Gene3D" id="3.30.565.10">
    <property type="entry name" value="Histidine kinase-like ATPase, C-terminal domain"/>
    <property type="match status" value="1"/>
</dbReference>
<dbReference type="SUPFAM" id="SSF55785">
    <property type="entry name" value="PYP-like sensor domain (PAS domain)"/>
    <property type="match status" value="5"/>
</dbReference>
<evidence type="ECO:0000259" key="9">
    <source>
        <dbReference type="PROSITE" id="PS50112"/>
    </source>
</evidence>
<comment type="catalytic activity">
    <reaction evidence="1">
        <text>ATP + protein L-histidine = ADP + protein N-phospho-L-histidine.</text>
        <dbReference type="EC" id="2.7.13.3"/>
    </reaction>
</comment>
<dbReference type="PROSITE" id="PS50109">
    <property type="entry name" value="HIS_KIN"/>
    <property type="match status" value="1"/>
</dbReference>
<dbReference type="InterPro" id="IPR003661">
    <property type="entry name" value="HisK_dim/P_dom"/>
</dbReference>
<evidence type="ECO:0000313" key="11">
    <source>
        <dbReference type="EMBL" id="NWJ47561.1"/>
    </source>
</evidence>
<organism evidence="11 13">
    <name type="scientific">Candidatus Chlorohelix allophototropha</name>
    <dbReference type="NCBI Taxonomy" id="3003348"/>
    <lineage>
        <taxon>Bacteria</taxon>
        <taxon>Bacillati</taxon>
        <taxon>Chloroflexota</taxon>
        <taxon>Chloroflexia</taxon>
        <taxon>Candidatus Chloroheliales</taxon>
        <taxon>Candidatus Chloroheliaceae</taxon>
        <taxon>Candidatus Chlorohelix</taxon>
    </lineage>
</organism>
<dbReference type="PANTHER" id="PTHR43065:SF42">
    <property type="entry name" value="TWO-COMPONENT SENSOR PPRA"/>
    <property type="match status" value="1"/>
</dbReference>
<feature type="domain" description="PAS" evidence="9">
    <location>
        <begin position="512"/>
        <end position="578"/>
    </location>
</feature>
<keyword evidence="5" id="KW-0902">Two-component regulatory system</keyword>
<dbReference type="CDD" id="cd00130">
    <property type="entry name" value="PAS"/>
    <property type="match status" value="4"/>
</dbReference>
<dbReference type="Pfam" id="PF13426">
    <property type="entry name" value="PAS_9"/>
    <property type="match status" value="1"/>
</dbReference>
<dbReference type="PROSITE" id="PS50110">
    <property type="entry name" value="RESPONSE_REGULATORY"/>
    <property type="match status" value="2"/>
</dbReference>
<dbReference type="PRINTS" id="PR00344">
    <property type="entry name" value="BCTRLSENSOR"/>
</dbReference>
<dbReference type="InterPro" id="IPR001789">
    <property type="entry name" value="Sig_transdc_resp-reg_receiver"/>
</dbReference>
<gene>
    <name evidence="11" type="ORF">HXX08_17015</name>
    <name evidence="12" type="ORF">OZ401_003086</name>
</gene>
<dbReference type="RefSeq" id="WP_341471356.1">
    <property type="nucleotide sequence ID" value="NZ_CP128400.1"/>
</dbReference>
<dbReference type="Proteomes" id="UP001431572">
    <property type="component" value="Chromosome 2"/>
</dbReference>
<dbReference type="InterPro" id="IPR004358">
    <property type="entry name" value="Sig_transdc_His_kin-like_C"/>
</dbReference>
<feature type="domain" description="PAS" evidence="9">
    <location>
        <begin position="385"/>
        <end position="455"/>
    </location>
</feature>
<comment type="caution">
    <text evidence="6">Lacks conserved residue(s) required for the propagation of feature annotation.</text>
</comment>
<dbReference type="InterPro" id="IPR005467">
    <property type="entry name" value="His_kinase_dom"/>
</dbReference>
<dbReference type="CDD" id="cd00082">
    <property type="entry name" value="HisKA"/>
    <property type="match status" value="1"/>
</dbReference>
<reference evidence="11 13" key="1">
    <citation type="submission" date="2020-06" db="EMBL/GenBank/DDBJ databases">
        <title>Anoxygenic phototrophic Chloroflexota member uses a Type I reaction center.</title>
        <authorList>
            <person name="Tsuji J.M."/>
            <person name="Shaw N.A."/>
            <person name="Nagashima S."/>
            <person name="Venkiteswaran J."/>
            <person name="Schiff S.L."/>
            <person name="Hanada S."/>
            <person name="Tank M."/>
            <person name="Neufeld J.D."/>
        </authorList>
    </citation>
    <scope>NUCLEOTIDE SEQUENCE [LARGE SCALE GENOMIC DNA]</scope>
    <source>
        <strain evidence="11">L227-S17</strain>
    </source>
</reference>
<evidence type="ECO:0000259" key="10">
    <source>
        <dbReference type="PROSITE" id="PS50113"/>
    </source>
</evidence>
<dbReference type="SMART" id="SM00387">
    <property type="entry name" value="HATPase_c"/>
    <property type="match status" value="1"/>
</dbReference>
<feature type="domain" description="Response regulatory" evidence="8">
    <location>
        <begin position="13"/>
        <end position="130"/>
    </location>
</feature>
<dbReference type="Pfam" id="PF00512">
    <property type="entry name" value="HisKA"/>
    <property type="match status" value="1"/>
</dbReference>
<evidence type="ECO:0000313" key="14">
    <source>
        <dbReference type="Proteomes" id="UP001431572"/>
    </source>
</evidence>
<evidence type="ECO:0000256" key="5">
    <source>
        <dbReference type="ARBA" id="ARBA00023012"/>
    </source>
</evidence>
<dbReference type="PROSITE" id="PS50113">
    <property type="entry name" value="PAC"/>
    <property type="match status" value="4"/>
</dbReference>
<dbReference type="PROSITE" id="PS50112">
    <property type="entry name" value="PAS"/>
    <property type="match status" value="3"/>
</dbReference>
<dbReference type="EMBL" id="JACATZ010000003">
    <property type="protein sequence ID" value="NWJ47561.1"/>
    <property type="molecule type" value="Genomic_DNA"/>
</dbReference>
<dbReference type="Pfam" id="PF02518">
    <property type="entry name" value="HATPase_c"/>
    <property type="match status" value="1"/>
</dbReference>